<organism evidence="4 5">
    <name type="scientific">Mycena albidolilacea</name>
    <dbReference type="NCBI Taxonomy" id="1033008"/>
    <lineage>
        <taxon>Eukaryota</taxon>
        <taxon>Fungi</taxon>
        <taxon>Dikarya</taxon>
        <taxon>Basidiomycota</taxon>
        <taxon>Agaricomycotina</taxon>
        <taxon>Agaricomycetes</taxon>
        <taxon>Agaricomycetidae</taxon>
        <taxon>Agaricales</taxon>
        <taxon>Marasmiineae</taxon>
        <taxon>Mycenaceae</taxon>
        <taxon>Mycena</taxon>
    </lineage>
</organism>
<accession>A0AAD6ZPH7</accession>
<protein>
    <recommendedName>
        <fullName evidence="6">Wax synthase domain-containing protein</fullName>
    </recommendedName>
</protein>
<evidence type="ECO:0000256" key="1">
    <source>
        <dbReference type="SAM" id="MobiDB-lite"/>
    </source>
</evidence>
<feature type="transmembrane region" description="Helical" evidence="2">
    <location>
        <begin position="34"/>
        <end position="53"/>
    </location>
</feature>
<keyword evidence="2" id="KW-0812">Transmembrane</keyword>
<dbReference type="AlphaFoldDB" id="A0AAD6ZPH7"/>
<keyword evidence="2" id="KW-0472">Membrane</keyword>
<dbReference type="Proteomes" id="UP001218218">
    <property type="component" value="Unassembled WGS sequence"/>
</dbReference>
<dbReference type="PANTHER" id="PTHR35043">
    <property type="entry name" value="TRANSCRIPTION FACTOR DOMAIN-CONTAINING PROTEIN"/>
    <property type="match status" value="1"/>
</dbReference>
<evidence type="ECO:0008006" key="6">
    <source>
        <dbReference type="Google" id="ProtNLM"/>
    </source>
</evidence>
<comment type="caution">
    <text evidence="4">The sequence shown here is derived from an EMBL/GenBank/DDBJ whole genome shotgun (WGS) entry which is preliminary data.</text>
</comment>
<dbReference type="EMBL" id="JARIHO010000035">
    <property type="protein sequence ID" value="KAJ7331370.1"/>
    <property type="molecule type" value="Genomic_DNA"/>
</dbReference>
<gene>
    <name evidence="4" type="ORF">DFH08DRAFT_814678</name>
</gene>
<feature type="signal peptide" evidence="3">
    <location>
        <begin position="1"/>
        <end position="18"/>
    </location>
</feature>
<feature type="chain" id="PRO_5042072951" description="Wax synthase domain-containing protein" evidence="3">
    <location>
        <begin position="19"/>
        <end position="440"/>
    </location>
</feature>
<reference evidence="4" key="1">
    <citation type="submission" date="2023-03" db="EMBL/GenBank/DDBJ databases">
        <title>Massive genome expansion in bonnet fungi (Mycena s.s.) driven by repeated elements and novel gene families across ecological guilds.</title>
        <authorList>
            <consortium name="Lawrence Berkeley National Laboratory"/>
            <person name="Harder C.B."/>
            <person name="Miyauchi S."/>
            <person name="Viragh M."/>
            <person name="Kuo A."/>
            <person name="Thoen E."/>
            <person name="Andreopoulos B."/>
            <person name="Lu D."/>
            <person name="Skrede I."/>
            <person name="Drula E."/>
            <person name="Henrissat B."/>
            <person name="Morin E."/>
            <person name="Kohler A."/>
            <person name="Barry K."/>
            <person name="LaButti K."/>
            <person name="Morin E."/>
            <person name="Salamov A."/>
            <person name="Lipzen A."/>
            <person name="Mereny Z."/>
            <person name="Hegedus B."/>
            <person name="Baldrian P."/>
            <person name="Stursova M."/>
            <person name="Weitz H."/>
            <person name="Taylor A."/>
            <person name="Grigoriev I.V."/>
            <person name="Nagy L.G."/>
            <person name="Martin F."/>
            <person name="Kauserud H."/>
        </authorList>
    </citation>
    <scope>NUCLEOTIDE SEQUENCE</scope>
    <source>
        <strain evidence="4">CBHHK002</strain>
    </source>
</reference>
<feature type="transmembrane region" description="Helical" evidence="2">
    <location>
        <begin position="397"/>
        <end position="416"/>
    </location>
</feature>
<proteinExistence type="predicted"/>
<keyword evidence="2" id="KW-1133">Transmembrane helix</keyword>
<sequence>MSRHSLLMPPLSNSLVLALTTIDTCDDINQCRTLFSIVQICLTTVFLCTWVSLHLNVPQPGLGFFACTRRRLRMLLITLIAPELMFGFAARQYVVAKWLAGTYGVSRTHGFFLCMGGFVTRDSRDPTVTHPIMAGGRLGASTMEAIKYVRKEDIEDKSKADNLSKLWTLLQVGWFTVCCAARLKESLPLSGLETAAVGFAFIHCCTWLLWRKKPRDVSEPIIIDPPDWQTHSVQRDPTNQVQNGSRSSSDKDSDAQTLVGSVRTGSLDGPLSKTWKKEARSSHRHLTIGDRLNAAVLGDYREFDPVSANAVPLFWSVPFGEGPEDLPFVLAGQLICAILFGVVHCLAWNTHFPSIIEMWLWRACAVFISAFPLLCFLILRISAFFETGSLAKRVLTYSNYVLAAFYVIARIALLVLPFTSLRDSPPATFKDVDWSWRALF</sequence>
<feature type="transmembrane region" description="Helical" evidence="2">
    <location>
        <begin position="74"/>
        <end position="94"/>
    </location>
</feature>
<keyword evidence="5" id="KW-1185">Reference proteome</keyword>
<keyword evidence="3" id="KW-0732">Signal</keyword>
<feature type="compositionally biased region" description="Polar residues" evidence="1">
    <location>
        <begin position="229"/>
        <end position="247"/>
    </location>
</feature>
<dbReference type="PANTHER" id="PTHR35043:SF7">
    <property type="entry name" value="TRANSCRIPTION FACTOR DOMAIN-CONTAINING PROTEIN"/>
    <property type="match status" value="1"/>
</dbReference>
<evidence type="ECO:0000313" key="4">
    <source>
        <dbReference type="EMBL" id="KAJ7331370.1"/>
    </source>
</evidence>
<feature type="region of interest" description="Disordered" evidence="1">
    <location>
        <begin position="221"/>
        <end position="274"/>
    </location>
</feature>
<feature type="transmembrane region" description="Helical" evidence="2">
    <location>
        <begin position="326"/>
        <end position="347"/>
    </location>
</feature>
<evidence type="ECO:0000256" key="2">
    <source>
        <dbReference type="SAM" id="Phobius"/>
    </source>
</evidence>
<evidence type="ECO:0000313" key="5">
    <source>
        <dbReference type="Proteomes" id="UP001218218"/>
    </source>
</evidence>
<name>A0AAD6ZPH7_9AGAR</name>
<evidence type="ECO:0000256" key="3">
    <source>
        <dbReference type="SAM" id="SignalP"/>
    </source>
</evidence>
<feature type="transmembrane region" description="Helical" evidence="2">
    <location>
        <begin position="359"/>
        <end position="385"/>
    </location>
</feature>